<evidence type="ECO:0000313" key="2">
    <source>
        <dbReference type="Proteomes" id="UP001595660"/>
    </source>
</evidence>
<evidence type="ECO:0008006" key="3">
    <source>
        <dbReference type="Google" id="ProtNLM"/>
    </source>
</evidence>
<protein>
    <recommendedName>
        <fullName evidence="3">Tat (Twin-arginine translocation) pathway signal sequence</fullName>
    </recommendedName>
</protein>
<dbReference type="RefSeq" id="WP_232571894.1">
    <property type="nucleotide sequence ID" value="NZ_CP089466.1"/>
</dbReference>
<dbReference type="InterPro" id="IPR006311">
    <property type="entry name" value="TAT_signal"/>
</dbReference>
<dbReference type="PROSITE" id="PS51257">
    <property type="entry name" value="PROKAR_LIPOPROTEIN"/>
    <property type="match status" value="1"/>
</dbReference>
<comment type="caution">
    <text evidence="1">The sequence shown here is derived from an EMBL/GenBank/DDBJ whole genome shotgun (WGS) entry which is preliminary data.</text>
</comment>
<dbReference type="Proteomes" id="UP001595660">
    <property type="component" value="Unassembled WGS sequence"/>
</dbReference>
<evidence type="ECO:0000313" key="1">
    <source>
        <dbReference type="EMBL" id="MFC3476969.1"/>
    </source>
</evidence>
<keyword evidence="2" id="KW-1185">Reference proteome</keyword>
<reference evidence="1 2" key="1">
    <citation type="journal article" date="2019" name="Int. J. Syst. Evol. Microbiol.">
        <title>The Global Catalogue of Microorganisms (GCM) 10K type strain sequencing project: providing services to taxonomists for standard genome sequencing and annotation.</title>
        <authorList>
            <consortium name="The Broad Institute Genomics Platform"/>
            <consortium name="The Broad Institute Genome Sequencing Center for Infectious Disease"/>
            <person name="Wu L."/>
            <person name="Ma J."/>
        </authorList>
    </citation>
    <scope>NUCLEOTIDE SEQUENCE [LARGE SCALE GENOMIC DNA]</scope>
    <source>
        <strain evidence="1 2">CGMCC 1.12562</strain>
    </source>
</reference>
<dbReference type="GeneID" id="69117110"/>
<accession>A0ABD5NCT9</accession>
<dbReference type="EMBL" id="JBHRWN010000002">
    <property type="protein sequence ID" value="MFC3476969.1"/>
    <property type="molecule type" value="Genomic_DNA"/>
</dbReference>
<organism evidence="1 2">
    <name type="scientific">Halobacterium litoreum</name>
    <dbReference type="NCBI Taxonomy" id="2039234"/>
    <lineage>
        <taxon>Archaea</taxon>
        <taxon>Methanobacteriati</taxon>
        <taxon>Methanobacteriota</taxon>
        <taxon>Stenosarchaea group</taxon>
        <taxon>Halobacteria</taxon>
        <taxon>Halobacteriales</taxon>
        <taxon>Halobacteriaceae</taxon>
        <taxon>Halobacterium</taxon>
    </lineage>
</organism>
<name>A0ABD5NCT9_9EURY</name>
<sequence length="146" mass="15351">MPSTRRRFLGATAGTTAALVSLAGCTGSDGNPPDRPVVERVGLRNHDDTAHRVALHVEVDGTVEHWTSYDLAPAGEDGGAATIEPPAFPAEEAIWAVGVRLLDGDAQTTVDPRVHDHTCKVLTFRVTDDADIEPASTSHECDGGGE</sequence>
<dbReference type="PROSITE" id="PS51318">
    <property type="entry name" value="TAT"/>
    <property type="match status" value="1"/>
</dbReference>
<proteinExistence type="predicted"/>
<gene>
    <name evidence="1" type="ORF">ACFOKC_04450</name>
</gene>
<dbReference type="AlphaFoldDB" id="A0ABD5NCT9"/>